<dbReference type="InterPro" id="IPR001867">
    <property type="entry name" value="OmpR/PhoB-type_DNA-bd"/>
</dbReference>
<gene>
    <name evidence="6" type="ORF">JZO67_003066</name>
</gene>
<dbReference type="Pfam" id="PF00486">
    <property type="entry name" value="Trans_reg_C"/>
    <property type="match status" value="1"/>
</dbReference>
<keyword evidence="1" id="KW-0805">Transcription regulation</keyword>
<keyword evidence="7" id="KW-1185">Reference proteome</keyword>
<sequence>MGSILVLTKNLLVEQQLQEQLQRLNYEVYCSTEFLDQLLMGNAIDPIFPIYQAVILSETISNQEIQQILEHLLSQNRAVLRKFASDPSAKEKEQLKLIGIHDYLVEGNTLDQLREQLVEKLGTVGCYPHKTDLIHQMKKRNLRDIKIKFSKMEKKTLQRLTESQGESVSRQEMCEALWNDVPNNSHLSQLSLLIKRVKHKLEKGGFEEEAIETIWGYGYRLSPDILEEINRVNEMRNVEELKEVAIEEY</sequence>
<evidence type="ECO:0000256" key="3">
    <source>
        <dbReference type="ARBA" id="ARBA00023163"/>
    </source>
</evidence>
<dbReference type="EMBL" id="JAFREL020000002">
    <property type="protein sequence ID" value="MEO1771092.1"/>
    <property type="molecule type" value="Genomic_DNA"/>
</dbReference>
<evidence type="ECO:0000256" key="4">
    <source>
        <dbReference type="PROSITE-ProRule" id="PRU01091"/>
    </source>
</evidence>
<keyword evidence="3" id="KW-0804">Transcription</keyword>
<feature type="domain" description="OmpR/PhoB-type" evidence="5">
    <location>
        <begin position="122"/>
        <end position="223"/>
    </location>
</feature>
<comment type="caution">
    <text evidence="6">The sequence shown here is derived from an EMBL/GenBank/DDBJ whole genome shotgun (WGS) entry which is preliminary data.</text>
</comment>
<dbReference type="SUPFAM" id="SSF46894">
    <property type="entry name" value="C-terminal effector domain of the bipartite response regulators"/>
    <property type="match status" value="1"/>
</dbReference>
<dbReference type="Gene3D" id="1.10.10.10">
    <property type="entry name" value="Winged helix-like DNA-binding domain superfamily/Winged helix DNA-binding domain"/>
    <property type="match status" value="1"/>
</dbReference>
<dbReference type="Proteomes" id="UP000664357">
    <property type="component" value="Unassembled WGS sequence"/>
</dbReference>
<name>A0ABV0ER27_9ENTE</name>
<keyword evidence="2 4" id="KW-0238">DNA-binding</keyword>
<evidence type="ECO:0000313" key="7">
    <source>
        <dbReference type="Proteomes" id="UP000664357"/>
    </source>
</evidence>
<evidence type="ECO:0000313" key="6">
    <source>
        <dbReference type="EMBL" id="MEO1771092.1"/>
    </source>
</evidence>
<proteinExistence type="predicted"/>
<dbReference type="SMART" id="SM00862">
    <property type="entry name" value="Trans_reg_C"/>
    <property type="match status" value="1"/>
</dbReference>
<dbReference type="InterPro" id="IPR016032">
    <property type="entry name" value="Sig_transdc_resp-reg_C-effctor"/>
</dbReference>
<dbReference type="InterPro" id="IPR036388">
    <property type="entry name" value="WH-like_DNA-bd_sf"/>
</dbReference>
<evidence type="ECO:0000256" key="2">
    <source>
        <dbReference type="ARBA" id="ARBA00023125"/>
    </source>
</evidence>
<protein>
    <recommendedName>
        <fullName evidence="5">OmpR/PhoB-type domain-containing protein</fullName>
    </recommendedName>
</protein>
<evidence type="ECO:0000259" key="5">
    <source>
        <dbReference type="PROSITE" id="PS51755"/>
    </source>
</evidence>
<reference evidence="6 7" key="1">
    <citation type="submission" date="2024-02" db="EMBL/GenBank/DDBJ databases">
        <title>The Genome Sequence of Enterococcus sp. DIV0159.</title>
        <authorList>
            <person name="Earl A."/>
            <person name="Manson A."/>
            <person name="Gilmore M."/>
            <person name="Sanders J."/>
            <person name="Shea T."/>
            <person name="Howe W."/>
            <person name="Livny J."/>
            <person name="Cuomo C."/>
            <person name="Neafsey D."/>
            <person name="Birren B."/>
        </authorList>
    </citation>
    <scope>NUCLEOTIDE SEQUENCE [LARGE SCALE GENOMIC DNA]</scope>
    <source>
        <strain evidence="6 7">665A</strain>
    </source>
</reference>
<evidence type="ECO:0000256" key="1">
    <source>
        <dbReference type="ARBA" id="ARBA00023015"/>
    </source>
</evidence>
<accession>A0ABV0ER27</accession>
<feature type="DNA-binding region" description="OmpR/PhoB-type" evidence="4">
    <location>
        <begin position="122"/>
        <end position="223"/>
    </location>
</feature>
<organism evidence="6 7">
    <name type="scientific">Candidatus Enterococcus ferrettii</name>
    <dbReference type="NCBI Taxonomy" id="2815324"/>
    <lineage>
        <taxon>Bacteria</taxon>
        <taxon>Bacillati</taxon>
        <taxon>Bacillota</taxon>
        <taxon>Bacilli</taxon>
        <taxon>Lactobacillales</taxon>
        <taxon>Enterococcaceae</taxon>
        <taxon>Enterococcus</taxon>
    </lineage>
</organism>
<dbReference type="RefSeq" id="WP_207703383.1">
    <property type="nucleotide sequence ID" value="NZ_JAFREL020000002.1"/>
</dbReference>
<dbReference type="PROSITE" id="PS51755">
    <property type="entry name" value="OMPR_PHOB"/>
    <property type="match status" value="1"/>
</dbReference>